<reference evidence="1" key="1">
    <citation type="submission" date="2020-10" db="EMBL/GenBank/DDBJ databases">
        <authorList>
            <person name="Gilroy R."/>
        </authorList>
    </citation>
    <scope>NUCLEOTIDE SEQUENCE</scope>
    <source>
        <strain evidence="1">ChiHecec3B27-6122</strain>
    </source>
</reference>
<gene>
    <name evidence="1" type="ORF">IAD42_10435</name>
</gene>
<evidence type="ECO:0000313" key="1">
    <source>
        <dbReference type="EMBL" id="HIS98382.1"/>
    </source>
</evidence>
<protein>
    <submittedName>
        <fullName evidence="1">Uncharacterized protein</fullName>
    </submittedName>
</protein>
<comment type="caution">
    <text evidence="1">The sequence shown here is derived from an EMBL/GenBank/DDBJ whole genome shotgun (WGS) entry which is preliminary data.</text>
</comment>
<name>A0A9D1KAL7_9FIRM</name>
<proteinExistence type="predicted"/>
<evidence type="ECO:0000313" key="2">
    <source>
        <dbReference type="Proteomes" id="UP000886876"/>
    </source>
</evidence>
<organism evidence="1 2">
    <name type="scientific">Candidatus Scatomorpha pullistercoris</name>
    <dbReference type="NCBI Taxonomy" id="2840929"/>
    <lineage>
        <taxon>Bacteria</taxon>
        <taxon>Bacillati</taxon>
        <taxon>Bacillota</taxon>
        <taxon>Clostridia</taxon>
        <taxon>Eubacteriales</taxon>
        <taxon>Candidatus Scatomorpha</taxon>
    </lineage>
</organism>
<dbReference type="Proteomes" id="UP000886876">
    <property type="component" value="Unassembled WGS sequence"/>
</dbReference>
<dbReference type="EMBL" id="DVJS01000261">
    <property type="protein sequence ID" value="HIS98382.1"/>
    <property type="molecule type" value="Genomic_DNA"/>
</dbReference>
<dbReference type="AlphaFoldDB" id="A0A9D1KAL7"/>
<sequence length="209" mass="22777">MSHTLHRSGSVESLKNDFPMLALGARGFNREGCAARIFELAGIVVKYSTANAGIIGFPDKLTPENLKDAQPLFTDTTVFHAVFTDEKELAACMKELHEADLGISVVVSGLFDSVHSCCQKAGLEPHTVNMSLGVWGNTEEKLPQDERISQVSSMCGHGMVPFSLVEDAAEKVRSGKLSPHDAALRLSSSCTCHIFNPERAERILREYLS</sequence>
<reference evidence="1" key="2">
    <citation type="journal article" date="2021" name="PeerJ">
        <title>Extensive microbial diversity within the chicken gut microbiome revealed by metagenomics and culture.</title>
        <authorList>
            <person name="Gilroy R."/>
            <person name="Ravi A."/>
            <person name="Getino M."/>
            <person name="Pursley I."/>
            <person name="Horton D.L."/>
            <person name="Alikhan N.F."/>
            <person name="Baker D."/>
            <person name="Gharbi K."/>
            <person name="Hall N."/>
            <person name="Watson M."/>
            <person name="Adriaenssens E.M."/>
            <person name="Foster-Nyarko E."/>
            <person name="Jarju S."/>
            <person name="Secka A."/>
            <person name="Antonio M."/>
            <person name="Oren A."/>
            <person name="Chaudhuri R.R."/>
            <person name="La Ragione R."/>
            <person name="Hildebrand F."/>
            <person name="Pallen M.J."/>
        </authorList>
    </citation>
    <scope>NUCLEOTIDE SEQUENCE</scope>
    <source>
        <strain evidence="1">ChiHecec3B27-6122</strain>
    </source>
</reference>
<accession>A0A9D1KAL7</accession>